<evidence type="ECO:0000256" key="5">
    <source>
        <dbReference type="SAM" id="Phobius"/>
    </source>
</evidence>
<accession>L1NCE8</accession>
<dbReference type="SUPFAM" id="SSF75005">
    <property type="entry name" value="Arabinanase/levansucrase/invertase"/>
    <property type="match status" value="1"/>
</dbReference>
<keyword evidence="5" id="KW-0472">Membrane</keyword>
<evidence type="ECO:0000256" key="1">
    <source>
        <dbReference type="ARBA" id="ARBA00009865"/>
    </source>
</evidence>
<evidence type="ECO:0008006" key="8">
    <source>
        <dbReference type="Google" id="ProtNLM"/>
    </source>
</evidence>
<dbReference type="Pfam" id="PF04616">
    <property type="entry name" value="Glyco_hydro_43"/>
    <property type="match status" value="1"/>
</dbReference>
<dbReference type="AlphaFoldDB" id="L1NCE8"/>
<evidence type="ECO:0000313" key="6">
    <source>
        <dbReference type="EMBL" id="EKY01001.1"/>
    </source>
</evidence>
<evidence type="ECO:0000256" key="3">
    <source>
        <dbReference type="ARBA" id="ARBA00023295"/>
    </source>
</evidence>
<evidence type="ECO:0000256" key="2">
    <source>
        <dbReference type="ARBA" id="ARBA00022801"/>
    </source>
</evidence>
<dbReference type="EMBL" id="AMEP01000080">
    <property type="protein sequence ID" value="EKY01001.1"/>
    <property type="molecule type" value="Genomic_DNA"/>
</dbReference>
<dbReference type="InterPro" id="IPR023296">
    <property type="entry name" value="Glyco_hydro_beta-prop_sf"/>
</dbReference>
<proteinExistence type="inferred from homology"/>
<dbReference type="Gene3D" id="2.115.10.20">
    <property type="entry name" value="Glycosyl hydrolase domain, family 43"/>
    <property type="match status" value="1"/>
</dbReference>
<sequence>MKERIFDMKNNIKLWAVFFGITALIPAIVTGCTDNSGDGIDSVLWEGSRNPENTKFRNPVWEPSLEAGTLVKGPSMYAAVSAATQWSKGITKICPTLTSTNLMSWTPGNDALTTPPTWAEGRVNSLSIDYARAVTGATYWMFYTLEGSNAIAVASANTAAGPYTDRGSFINAGDVGSTTIQHPFFIVVSTSYYLCYTVDDGTYMQRITLNRVNGVNKHGAAVKIAGPAFKDVAIVRISGSRFYLLGTVDNGTSKEIRYAMGTKIIGPYKDKAGVELTAGSSTGELLITSGDDIVNPENPMRGFTNDAGTHLFIGYNATQANKSNMTSGYLRRPFFITPFEMGADGWFTTSVKAAKGWTSPRFN</sequence>
<keyword evidence="5" id="KW-1133">Transmembrane helix</keyword>
<organism evidence="6 7">
    <name type="scientific">Hoylesella saccharolytica F0055</name>
    <dbReference type="NCBI Taxonomy" id="1127699"/>
    <lineage>
        <taxon>Bacteria</taxon>
        <taxon>Pseudomonadati</taxon>
        <taxon>Bacteroidota</taxon>
        <taxon>Bacteroidia</taxon>
        <taxon>Bacteroidales</taxon>
        <taxon>Prevotellaceae</taxon>
        <taxon>Hoylesella</taxon>
    </lineage>
</organism>
<keyword evidence="3 4" id="KW-0326">Glycosidase</keyword>
<dbReference type="Proteomes" id="UP000010433">
    <property type="component" value="Unassembled WGS sequence"/>
</dbReference>
<comment type="similarity">
    <text evidence="1 4">Belongs to the glycosyl hydrolase 43 family.</text>
</comment>
<comment type="caution">
    <text evidence="6">The sequence shown here is derived from an EMBL/GenBank/DDBJ whole genome shotgun (WGS) entry which is preliminary data.</text>
</comment>
<dbReference type="HOGENOM" id="CLU_762579_0_0_10"/>
<gene>
    <name evidence="6" type="ORF">HMPREF9151_01144</name>
</gene>
<dbReference type="InterPro" id="IPR006710">
    <property type="entry name" value="Glyco_hydro_43"/>
</dbReference>
<dbReference type="PROSITE" id="PS51257">
    <property type="entry name" value="PROKAR_LIPOPROTEIN"/>
    <property type="match status" value="1"/>
</dbReference>
<evidence type="ECO:0000313" key="7">
    <source>
        <dbReference type="Proteomes" id="UP000010433"/>
    </source>
</evidence>
<reference evidence="6 7" key="1">
    <citation type="submission" date="2012-05" db="EMBL/GenBank/DDBJ databases">
        <authorList>
            <person name="Weinstock G."/>
            <person name="Sodergren E."/>
            <person name="Lobos E.A."/>
            <person name="Fulton L."/>
            <person name="Fulton R."/>
            <person name="Courtney L."/>
            <person name="Fronick C."/>
            <person name="O'Laughlin M."/>
            <person name="Godfrey J."/>
            <person name="Wilson R.M."/>
            <person name="Miner T."/>
            <person name="Farmer C."/>
            <person name="Delehaunty K."/>
            <person name="Cordes M."/>
            <person name="Minx P."/>
            <person name="Tomlinson C."/>
            <person name="Chen J."/>
            <person name="Wollam A."/>
            <person name="Pepin K.H."/>
            <person name="Bhonagiri V."/>
            <person name="Zhang X."/>
            <person name="Suruliraj S."/>
            <person name="Warren W."/>
            <person name="Mitreva M."/>
            <person name="Mardis E.R."/>
            <person name="Wilson R.K."/>
        </authorList>
    </citation>
    <scope>NUCLEOTIDE SEQUENCE [LARGE SCALE GENOMIC DNA]</scope>
    <source>
        <strain evidence="6 7">F0055</strain>
    </source>
</reference>
<keyword evidence="7" id="KW-1185">Reference proteome</keyword>
<keyword evidence="5" id="KW-0812">Transmembrane</keyword>
<name>L1NCE8_9BACT</name>
<dbReference type="PATRIC" id="fig|1127699.3.peg.1055"/>
<keyword evidence="2 4" id="KW-0378">Hydrolase</keyword>
<protein>
    <recommendedName>
        <fullName evidence="8">Glycosyl hydrolase, family 43</fullName>
    </recommendedName>
</protein>
<evidence type="ECO:0000256" key="4">
    <source>
        <dbReference type="RuleBase" id="RU361187"/>
    </source>
</evidence>
<feature type="transmembrane region" description="Helical" evidence="5">
    <location>
        <begin position="12"/>
        <end position="29"/>
    </location>
</feature>
<dbReference type="STRING" id="1127699.HMPREF9151_01144"/>
<dbReference type="GO" id="GO:0005975">
    <property type="term" value="P:carbohydrate metabolic process"/>
    <property type="evidence" value="ECO:0007669"/>
    <property type="project" value="InterPro"/>
</dbReference>
<dbReference type="GO" id="GO:0004553">
    <property type="term" value="F:hydrolase activity, hydrolyzing O-glycosyl compounds"/>
    <property type="evidence" value="ECO:0007669"/>
    <property type="project" value="InterPro"/>
</dbReference>